<sequence length="541" mass="60376">MAFLKRKRHSEDVGSCTPEHTKKQTRNTNHNERSEFFSQPWEYQIGERSPGPRHRPHAITISTSPRGRFSDKYIREAGGHRWKPDSRLSTLEHFRPLSYANTATTNKTSNETYLSWSFPPRSAAPFGVQHPKFMGLPDTLRTVTPARNHIQQQQDRPMVHRSSSVSNGFLQRWTTDALLGGIEAFAHRGNTRYSLDDLKEMAKRQRSSQSPETGDPHITALYGRQTQGPAGLGKHQTTVPAGQVSSLRERPHPSLTSTHKGIGTQERGDAQSRAGLQSPINIGGPSIELKLQRDDAEKEDATRPAGNHHNSFLIHTLADFRPDTELAGEPPPLQTGHASKSAECTTLRLHVFGSRRDEAGDHITPVGDAGGQVPTPVPDFSKSRSPWRKGVEPAFHSRQEAVDAGQASRDELDELVDELDELDEFDARLLQMTEPLPDPSEEWKMAGGGLTNETFGLGLESGQSELWTTGTTIIEPAHAFQYGLHKQQRGQERPYEAEWEVTAESREVDHDGRGVYHGTRSFVEEMTPGPFTGFSRPYLLY</sequence>
<gene>
    <name evidence="2" type="ORF">A1O1_05241</name>
</gene>
<feature type="compositionally biased region" description="Polar residues" evidence="1">
    <location>
        <begin position="235"/>
        <end position="246"/>
    </location>
</feature>
<dbReference type="EMBL" id="AMWN01000004">
    <property type="protein sequence ID" value="EXJ88311.1"/>
    <property type="molecule type" value="Genomic_DNA"/>
</dbReference>
<dbReference type="RefSeq" id="XP_007724317.1">
    <property type="nucleotide sequence ID" value="XM_007726127.1"/>
</dbReference>
<comment type="caution">
    <text evidence="2">The sequence shown here is derived from an EMBL/GenBank/DDBJ whole genome shotgun (WGS) entry which is preliminary data.</text>
</comment>
<dbReference type="HOGENOM" id="CLU_503430_0_0_1"/>
<evidence type="ECO:0000256" key="1">
    <source>
        <dbReference type="SAM" id="MobiDB-lite"/>
    </source>
</evidence>
<feature type="region of interest" description="Disordered" evidence="1">
    <location>
        <begin position="200"/>
        <end position="286"/>
    </location>
</feature>
<reference evidence="2 3" key="1">
    <citation type="submission" date="2013-03" db="EMBL/GenBank/DDBJ databases">
        <title>The Genome Sequence of Capronia coronata CBS 617.96.</title>
        <authorList>
            <consortium name="The Broad Institute Genomics Platform"/>
            <person name="Cuomo C."/>
            <person name="de Hoog S."/>
            <person name="Gorbushina A."/>
            <person name="Walker B."/>
            <person name="Young S.K."/>
            <person name="Zeng Q."/>
            <person name="Gargeya S."/>
            <person name="Fitzgerald M."/>
            <person name="Haas B."/>
            <person name="Abouelleil A."/>
            <person name="Allen A.W."/>
            <person name="Alvarado L."/>
            <person name="Arachchi H.M."/>
            <person name="Berlin A.M."/>
            <person name="Chapman S.B."/>
            <person name="Gainer-Dewar J."/>
            <person name="Goldberg J."/>
            <person name="Griggs A."/>
            <person name="Gujja S."/>
            <person name="Hansen M."/>
            <person name="Howarth C."/>
            <person name="Imamovic A."/>
            <person name="Ireland A."/>
            <person name="Larimer J."/>
            <person name="McCowan C."/>
            <person name="Murphy C."/>
            <person name="Pearson M."/>
            <person name="Poon T.W."/>
            <person name="Priest M."/>
            <person name="Roberts A."/>
            <person name="Saif S."/>
            <person name="Shea T."/>
            <person name="Sisk P."/>
            <person name="Sykes S."/>
            <person name="Wortman J."/>
            <person name="Nusbaum C."/>
            <person name="Birren B."/>
        </authorList>
    </citation>
    <scope>NUCLEOTIDE SEQUENCE [LARGE SCALE GENOMIC DNA]</scope>
    <source>
        <strain evidence="2 3">CBS 617.96</strain>
    </source>
</reference>
<name>W9YGB9_9EURO</name>
<dbReference type="OrthoDB" id="2537141at2759"/>
<dbReference type="AlphaFoldDB" id="W9YGB9"/>
<protein>
    <submittedName>
        <fullName evidence="2">Uncharacterized protein</fullName>
    </submittedName>
</protein>
<dbReference type="eggNOG" id="ENOG502SG1I">
    <property type="taxonomic scope" value="Eukaryota"/>
</dbReference>
<dbReference type="Proteomes" id="UP000019484">
    <property type="component" value="Unassembled WGS sequence"/>
</dbReference>
<organism evidence="2 3">
    <name type="scientific">Capronia coronata CBS 617.96</name>
    <dbReference type="NCBI Taxonomy" id="1182541"/>
    <lineage>
        <taxon>Eukaryota</taxon>
        <taxon>Fungi</taxon>
        <taxon>Dikarya</taxon>
        <taxon>Ascomycota</taxon>
        <taxon>Pezizomycotina</taxon>
        <taxon>Eurotiomycetes</taxon>
        <taxon>Chaetothyriomycetidae</taxon>
        <taxon>Chaetothyriales</taxon>
        <taxon>Herpotrichiellaceae</taxon>
        <taxon>Capronia</taxon>
    </lineage>
</organism>
<evidence type="ECO:0000313" key="2">
    <source>
        <dbReference type="EMBL" id="EXJ88311.1"/>
    </source>
</evidence>
<feature type="region of interest" description="Disordered" evidence="1">
    <location>
        <begin position="362"/>
        <end position="388"/>
    </location>
</feature>
<keyword evidence="3" id="KW-1185">Reference proteome</keyword>
<proteinExistence type="predicted"/>
<feature type="region of interest" description="Disordered" evidence="1">
    <location>
        <begin position="1"/>
        <end position="35"/>
    </location>
</feature>
<dbReference type="GeneID" id="19160116"/>
<evidence type="ECO:0000313" key="3">
    <source>
        <dbReference type="Proteomes" id="UP000019484"/>
    </source>
</evidence>
<accession>W9YGB9</accession>